<proteinExistence type="inferred from homology"/>
<keyword evidence="2" id="KW-0808">Transferase</keyword>
<reference evidence="6 7" key="1">
    <citation type="submission" date="2017-04" db="EMBL/GenBank/DDBJ databases">
        <title>Draft genome sequence of Tuber borchii Vittad., a whitish edible truffle.</title>
        <authorList>
            <consortium name="DOE Joint Genome Institute"/>
            <person name="Murat C."/>
            <person name="Kuo A."/>
            <person name="Barry K.W."/>
            <person name="Clum A."/>
            <person name="Dockter R.B."/>
            <person name="Fauchery L."/>
            <person name="Iotti M."/>
            <person name="Kohler A."/>
            <person name="Labutti K."/>
            <person name="Lindquist E.A."/>
            <person name="Lipzen A."/>
            <person name="Ohm R.A."/>
            <person name="Wang M."/>
            <person name="Grigoriev I.V."/>
            <person name="Zambonelli A."/>
            <person name="Martin F.M."/>
        </authorList>
    </citation>
    <scope>NUCLEOTIDE SEQUENCE [LARGE SCALE GENOMIC DNA]</scope>
    <source>
        <strain evidence="6 7">Tbo3840</strain>
    </source>
</reference>
<dbReference type="OrthoDB" id="2094832at2759"/>
<evidence type="ECO:0000313" key="7">
    <source>
        <dbReference type="Proteomes" id="UP000244722"/>
    </source>
</evidence>
<keyword evidence="3" id="KW-0949">S-adenosyl-L-methionine</keyword>
<evidence type="ECO:0000259" key="5">
    <source>
        <dbReference type="Pfam" id="PF08242"/>
    </source>
</evidence>
<feature type="domain" description="Methyltransferase type 12" evidence="5">
    <location>
        <begin position="89"/>
        <end position="197"/>
    </location>
</feature>
<keyword evidence="7" id="KW-1185">Reference proteome</keyword>
<dbReference type="PANTHER" id="PTHR35897:SF1">
    <property type="entry name" value="METHYLTRANSFERASE AUSD"/>
    <property type="match status" value="1"/>
</dbReference>
<name>A0A2T6ZP67_TUBBO</name>
<dbReference type="InterPro" id="IPR029063">
    <property type="entry name" value="SAM-dependent_MTases_sf"/>
</dbReference>
<comment type="pathway">
    <text evidence="1">Secondary metabolite biosynthesis.</text>
</comment>
<sequence>MKFKPVTELGVYISDEDFLPNSTLIHFFEKYTTLRGSQIAQHILKIRSKAWELYPYPCIGNFHFVEFTFASQPCYPDALRRVKQGGSLLDVGCCFGQDLRKLVADGAPAANLYGIDLCPEFIELGYELFLDRETLPAHFIAPVNILLLGEGKTANDETVHLLDGKMDVIHLGYFLHLFNWQDQIRAAKNIAKFLSPGKGSLIVGHQVGSRVSGEFLLPWAEYEEISAFRHNKTSFKKLWKQVPGDWEVEFGFLSKPKSLGKGPRDIRSSNSPHKLFTFVIRRV</sequence>
<gene>
    <name evidence="6" type="ORF">B9Z19DRAFT_987404</name>
</gene>
<evidence type="ECO:0000256" key="2">
    <source>
        <dbReference type="ARBA" id="ARBA00022679"/>
    </source>
</evidence>
<dbReference type="InterPro" id="IPR051654">
    <property type="entry name" value="Meroterpenoid_MTases"/>
</dbReference>
<dbReference type="AlphaFoldDB" id="A0A2T6ZP67"/>
<protein>
    <recommendedName>
        <fullName evidence="5">Methyltransferase type 12 domain-containing protein</fullName>
    </recommendedName>
</protein>
<dbReference type="InterPro" id="IPR013217">
    <property type="entry name" value="Methyltransf_12"/>
</dbReference>
<evidence type="ECO:0000256" key="1">
    <source>
        <dbReference type="ARBA" id="ARBA00005179"/>
    </source>
</evidence>
<evidence type="ECO:0000313" key="6">
    <source>
        <dbReference type="EMBL" id="PUU77281.1"/>
    </source>
</evidence>
<comment type="similarity">
    <text evidence="4">Belongs to the class I-like SAM-binding methyltransferase superfamily.</text>
</comment>
<dbReference type="PANTHER" id="PTHR35897">
    <property type="entry name" value="METHYLTRANSFERASE AUSD"/>
    <property type="match status" value="1"/>
</dbReference>
<dbReference type="Proteomes" id="UP000244722">
    <property type="component" value="Unassembled WGS sequence"/>
</dbReference>
<organism evidence="6 7">
    <name type="scientific">Tuber borchii</name>
    <name type="common">White truffle</name>
    <dbReference type="NCBI Taxonomy" id="42251"/>
    <lineage>
        <taxon>Eukaryota</taxon>
        <taxon>Fungi</taxon>
        <taxon>Dikarya</taxon>
        <taxon>Ascomycota</taxon>
        <taxon>Pezizomycotina</taxon>
        <taxon>Pezizomycetes</taxon>
        <taxon>Pezizales</taxon>
        <taxon>Tuberaceae</taxon>
        <taxon>Tuber</taxon>
    </lineage>
</organism>
<comment type="caution">
    <text evidence="6">The sequence shown here is derived from an EMBL/GenBank/DDBJ whole genome shotgun (WGS) entry which is preliminary data.</text>
</comment>
<dbReference type="SUPFAM" id="SSF53335">
    <property type="entry name" value="S-adenosyl-L-methionine-dependent methyltransferases"/>
    <property type="match status" value="1"/>
</dbReference>
<dbReference type="STRING" id="42251.A0A2T6ZP67"/>
<accession>A0A2T6ZP67</accession>
<dbReference type="EMBL" id="NESQ01000156">
    <property type="protein sequence ID" value="PUU77281.1"/>
    <property type="molecule type" value="Genomic_DNA"/>
</dbReference>
<evidence type="ECO:0000256" key="4">
    <source>
        <dbReference type="ARBA" id="ARBA00038314"/>
    </source>
</evidence>
<dbReference type="Pfam" id="PF08242">
    <property type="entry name" value="Methyltransf_12"/>
    <property type="match status" value="1"/>
</dbReference>
<dbReference type="Gene3D" id="3.40.50.150">
    <property type="entry name" value="Vaccinia Virus protein VP39"/>
    <property type="match status" value="1"/>
</dbReference>
<evidence type="ECO:0000256" key="3">
    <source>
        <dbReference type="ARBA" id="ARBA00022691"/>
    </source>
</evidence>
<dbReference type="GO" id="GO:0016740">
    <property type="term" value="F:transferase activity"/>
    <property type="evidence" value="ECO:0007669"/>
    <property type="project" value="UniProtKB-KW"/>
</dbReference>